<feature type="domain" description="Endonuclease/exonuclease/phosphatase" evidence="1">
    <location>
        <begin position="3"/>
        <end position="123"/>
    </location>
</feature>
<comment type="caution">
    <text evidence="2">The sequence shown here is derived from an EMBL/GenBank/DDBJ whole genome shotgun (WGS) entry which is preliminary data.</text>
</comment>
<proteinExistence type="predicted"/>
<dbReference type="AlphaFoldDB" id="A0A2N5W061"/>
<evidence type="ECO:0000313" key="3">
    <source>
        <dbReference type="Proteomes" id="UP000235388"/>
    </source>
</evidence>
<keyword evidence="3" id="KW-1185">Reference proteome</keyword>
<evidence type="ECO:0000259" key="1">
    <source>
        <dbReference type="Pfam" id="PF14529"/>
    </source>
</evidence>
<sequence length="234" mass="26969">MTIRLINVYNTPRTFPAPALLNHWLSLHNSRSIPMFISMDANLHHPHWNPPGINSNHKPARDLLNICGKYGFRLASPRQVPTFYSKTGRGFTIDLLWANFLASRLIEETDVPMDNHGSDHQAIVMRLCLRRPERRSRFAKPNWAVISPVQVCEELQPLVDRLSRDPATPIEVQIQRLTDGVAQIQESLGRRVADSPHRAKLWWCKTTLNPIIDLRNRARKWFILTKSPEAAECY</sequence>
<gene>
    <name evidence="2" type="ORF">PCANC_04618</name>
</gene>
<protein>
    <recommendedName>
        <fullName evidence="1">Endonuclease/exonuclease/phosphatase domain-containing protein</fullName>
    </recommendedName>
</protein>
<dbReference type="OrthoDB" id="2505506at2759"/>
<accession>A0A2N5W061</accession>
<dbReference type="GO" id="GO:0003824">
    <property type="term" value="F:catalytic activity"/>
    <property type="evidence" value="ECO:0007669"/>
    <property type="project" value="InterPro"/>
</dbReference>
<evidence type="ECO:0000313" key="2">
    <source>
        <dbReference type="EMBL" id="PLW55648.1"/>
    </source>
</evidence>
<dbReference type="Pfam" id="PF14529">
    <property type="entry name" value="Exo_endo_phos_2"/>
    <property type="match status" value="1"/>
</dbReference>
<name>A0A2N5W061_9BASI</name>
<reference evidence="2 3" key="1">
    <citation type="submission" date="2017-11" db="EMBL/GenBank/DDBJ databases">
        <title>De novo assembly and phasing of dikaryotic genomes from two isolates of Puccinia coronata f. sp. avenae, the causal agent of oat crown rust.</title>
        <authorList>
            <person name="Miller M.E."/>
            <person name="Zhang Y."/>
            <person name="Omidvar V."/>
            <person name="Sperschneider J."/>
            <person name="Schwessinger B."/>
            <person name="Raley C."/>
            <person name="Palmer J.M."/>
            <person name="Garnica D."/>
            <person name="Upadhyaya N."/>
            <person name="Rathjen J."/>
            <person name="Taylor J.M."/>
            <person name="Park R.F."/>
            <person name="Dodds P.N."/>
            <person name="Hirsch C.D."/>
            <person name="Kianian S.F."/>
            <person name="Figueroa M."/>
        </authorList>
    </citation>
    <scope>NUCLEOTIDE SEQUENCE [LARGE SCALE GENOMIC DNA]</scope>
    <source>
        <strain evidence="2">12NC29</strain>
    </source>
</reference>
<organism evidence="2 3">
    <name type="scientific">Puccinia coronata f. sp. avenae</name>
    <dbReference type="NCBI Taxonomy" id="200324"/>
    <lineage>
        <taxon>Eukaryota</taxon>
        <taxon>Fungi</taxon>
        <taxon>Dikarya</taxon>
        <taxon>Basidiomycota</taxon>
        <taxon>Pucciniomycotina</taxon>
        <taxon>Pucciniomycetes</taxon>
        <taxon>Pucciniales</taxon>
        <taxon>Pucciniaceae</taxon>
        <taxon>Puccinia</taxon>
    </lineage>
</organism>
<dbReference type="SUPFAM" id="SSF56219">
    <property type="entry name" value="DNase I-like"/>
    <property type="match status" value="1"/>
</dbReference>
<dbReference type="EMBL" id="PGCJ01000029">
    <property type="protein sequence ID" value="PLW55648.1"/>
    <property type="molecule type" value="Genomic_DNA"/>
</dbReference>
<dbReference type="InterPro" id="IPR005135">
    <property type="entry name" value="Endo/exonuclease/phosphatase"/>
</dbReference>
<dbReference type="InterPro" id="IPR036691">
    <property type="entry name" value="Endo/exonu/phosph_ase_sf"/>
</dbReference>
<dbReference type="Gene3D" id="3.60.10.10">
    <property type="entry name" value="Endonuclease/exonuclease/phosphatase"/>
    <property type="match status" value="1"/>
</dbReference>
<dbReference type="Proteomes" id="UP000235388">
    <property type="component" value="Unassembled WGS sequence"/>
</dbReference>